<dbReference type="EMBL" id="UYRT01081162">
    <property type="protein sequence ID" value="VDN24013.1"/>
    <property type="molecule type" value="Genomic_DNA"/>
</dbReference>
<dbReference type="Gene3D" id="1.10.10.200">
    <property type="match status" value="1"/>
</dbReference>
<reference evidence="5" key="1">
    <citation type="submission" date="2016-06" db="UniProtKB">
        <authorList>
            <consortium name="WormBaseParasite"/>
        </authorList>
    </citation>
    <scope>IDENTIFICATION</scope>
</reference>
<evidence type="ECO:0000313" key="4">
    <source>
        <dbReference type="Proteomes" id="UP000271098"/>
    </source>
</evidence>
<dbReference type="InterPro" id="IPR011992">
    <property type="entry name" value="EF-hand-dom_pair"/>
</dbReference>
<feature type="domain" description="EF-hand" evidence="2">
    <location>
        <begin position="19"/>
        <end position="54"/>
    </location>
</feature>
<dbReference type="InterPro" id="IPR017856">
    <property type="entry name" value="Integrase-like_N"/>
</dbReference>
<sequence length="170" mass="18785">MKEFLDACKILGQYTRSPLTAPYLEEIAESIDFNKDGFIDLNELLEAFRLVAQTVCDERDGASLGVALRQGGVLLAACAQGPLQVGQHQGYQAMVSKTKAAEQLMHKMKRAVRAGGPDPKFNKDLVQLQLEYRAANFSDEAFQRDLKHLQVSSDECAFLLLSVLPLTVLL</sequence>
<dbReference type="Gene3D" id="1.10.238.10">
    <property type="entry name" value="EF-hand"/>
    <property type="match status" value="1"/>
</dbReference>
<reference evidence="3 4" key="2">
    <citation type="submission" date="2018-11" db="EMBL/GenBank/DDBJ databases">
        <authorList>
            <consortium name="Pathogen Informatics"/>
        </authorList>
    </citation>
    <scope>NUCLEOTIDE SEQUENCE [LARGE SCALE GENOMIC DNA]</scope>
</reference>
<dbReference type="AlphaFoldDB" id="A0A183E057"/>
<dbReference type="SUPFAM" id="SSF75625">
    <property type="entry name" value="YebC-like"/>
    <property type="match status" value="1"/>
</dbReference>
<dbReference type="SUPFAM" id="SSF47473">
    <property type="entry name" value="EF-hand"/>
    <property type="match status" value="1"/>
</dbReference>
<keyword evidence="4" id="KW-1185">Reference proteome</keyword>
<protein>
    <submittedName>
        <fullName evidence="5">EF-hand domain-containing protein</fullName>
    </submittedName>
</protein>
<accession>A0A183E057</accession>
<dbReference type="InterPro" id="IPR029072">
    <property type="entry name" value="YebC-like"/>
</dbReference>
<dbReference type="Proteomes" id="UP000271098">
    <property type="component" value="Unassembled WGS sequence"/>
</dbReference>
<dbReference type="WBParaSite" id="GPUH_0001436701-mRNA-1">
    <property type="protein sequence ID" value="GPUH_0001436701-mRNA-1"/>
    <property type="gene ID" value="GPUH_0001436701"/>
</dbReference>
<keyword evidence="1" id="KW-0106">Calcium</keyword>
<evidence type="ECO:0000259" key="2">
    <source>
        <dbReference type="PROSITE" id="PS50222"/>
    </source>
</evidence>
<dbReference type="PROSITE" id="PS00018">
    <property type="entry name" value="EF_HAND_1"/>
    <property type="match status" value="1"/>
</dbReference>
<organism evidence="5">
    <name type="scientific">Gongylonema pulchrum</name>
    <dbReference type="NCBI Taxonomy" id="637853"/>
    <lineage>
        <taxon>Eukaryota</taxon>
        <taxon>Metazoa</taxon>
        <taxon>Ecdysozoa</taxon>
        <taxon>Nematoda</taxon>
        <taxon>Chromadorea</taxon>
        <taxon>Rhabditida</taxon>
        <taxon>Spirurina</taxon>
        <taxon>Spiruromorpha</taxon>
        <taxon>Spiruroidea</taxon>
        <taxon>Gongylonematidae</taxon>
        <taxon>Gongylonema</taxon>
    </lineage>
</organism>
<gene>
    <name evidence="3" type="ORF">GPUH_LOCUS14350</name>
</gene>
<dbReference type="InterPro" id="IPR018247">
    <property type="entry name" value="EF_Hand_1_Ca_BS"/>
</dbReference>
<evidence type="ECO:0000313" key="3">
    <source>
        <dbReference type="EMBL" id="VDN24013.1"/>
    </source>
</evidence>
<evidence type="ECO:0000313" key="5">
    <source>
        <dbReference type="WBParaSite" id="GPUH_0001436701-mRNA-1"/>
    </source>
</evidence>
<dbReference type="SMART" id="SM00054">
    <property type="entry name" value="EFh"/>
    <property type="match status" value="1"/>
</dbReference>
<dbReference type="GO" id="GO:0005509">
    <property type="term" value="F:calcium ion binding"/>
    <property type="evidence" value="ECO:0007669"/>
    <property type="project" value="InterPro"/>
</dbReference>
<name>A0A183E057_9BILA</name>
<proteinExistence type="predicted"/>
<dbReference type="InterPro" id="IPR002048">
    <property type="entry name" value="EF_hand_dom"/>
</dbReference>
<dbReference type="PROSITE" id="PS50222">
    <property type="entry name" value="EF_HAND_2"/>
    <property type="match status" value="1"/>
</dbReference>
<dbReference type="OrthoDB" id="442428at2759"/>
<evidence type="ECO:0000256" key="1">
    <source>
        <dbReference type="ARBA" id="ARBA00022837"/>
    </source>
</evidence>